<name>A0A0C3R8L3_9PORP</name>
<dbReference type="SUPFAM" id="SSF48452">
    <property type="entry name" value="TPR-like"/>
    <property type="match status" value="2"/>
</dbReference>
<dbReference type="PROSITE" id="PS50005">
    <property type="entry name" value="TPR"/>
    <property type="match status" value="1"/>
</dbReference>
<protein>
    <submittedName>
        <fullName evidence="2">Uncharacterized protein</fullName>
    </submittedName>
</protein>
<evidence type="ECO:0000313" key="2">
    <source>
        <dbReference type="EMBL" id="KIO46785.1"/>
    </source>
</evidence>
<dbReference type="SMART" id="SM00028">
    <property type="entry name" value="TPR"/>
    <property type="match status" value="4"/>
</dbReference>
<comment type="caution">
    <text evidence="2">The sequence shown here is derived from an EMBL/GenBank/DDBJ whole genome shotgun (WGS) entry which is preliminary data.</text>
</comment>
<dbReference type="RefSeq" id="WP_041504823.1">
    <property type="nucleotide sequence ID" value="NZ_JPIU01000025.1"/>
</dbReference>
<keyword evidence="1" id="KW-0802">TPR repeat</keyword>
<dbReference type="OrthoDB" id="1523128at2"/>
<proteinExistence type="predicted"/>
<dbReference type="AlphaFoldDB" id="A0A0C3R8L3"/>
<keyword evidence="3" id="KW-1185">Reference proteome</keyword>
<reference evidence="2 3" key="1">
    <citation type="submission" date="2014-07" db="EMBL/GenBank/DDBJ databases">
        <title>Porphyromonadaceae bacterium OUH 308042 = ATCC BAA-2681 = DSM 28342 draft genome.</title>
        <authorList>
            <person name="Sydenham T.V."/>
            <person name="Hasman H."/>
            <person name="Justensen U.S."/>
        </authorList>
    </citation>
    <scope>NUCLEOTIDE SEQUENCE [LARGE SCALE GENOMIC DNA]</scope>
    <source>
        <strain evidence="2 3">OUH 308042</strain>
    </source>
</reference>
<organism evidence="2 3">
    <name type="scientific">Sanguibacteroides justesenii</name>
    <dbReference type="NCBI Taxonomy" id="1547597"/>
    <lineage>
        <taxon>Bacteria</taxon>
        <taxon>Pseudomonadati</taxon>
        <taxon>Bacteroidota</taxon>
        <taxon>Bacteroidia</taxon>
        <taxon>Bacteroidales</taxon>
        <taxon>Porphyromonadaceae</taxon>
        <taxon>Sanguibacteroides</taxon>
    </lineage>
</organism>
<dbReference type="Gene3D" id="1.25.40.10">
    <property type="entry name" value="Tetratricopeptide repeat domain"/>
    <property type="match status" value="1"/>
</dbReference>
<gene>
    <name evidence="2" type="ORF">BA92_02705</name>
</gene>
<accession>A0A0C3R8L3</accession>
<feature type="repeat" description="TPR" evidence="1">
    <location>
        <begin position="592"/>
        <end position="625"/>
    </location>
</feature>
<dbReference type="InterPro" id="IPR011990">
    <property type="entry name" value="TPR-like_helical_dom_sf"/>
</dbReference>
<evidence type="ECO:0000256" key="1">
    <source>
        <dbReference type="PROSITE-ProRule" id="PRU00339"/>
    </source>
</evidence>
<dbReference type="Pfam" id="PF13424">
    <property type="entry name" value="TPR_12"/>
    <property type="match status" value="1"/>
</dbReference>
<evidence type="ECO:0000313" key="3">
    <source>
        <dbReference type="Proteomes" id="UP000031980"/>
    </source>
</evidence>
<sequence>MRSFFLFLLLLFVSVQEGECGENGIFTDTLEGNVVPAEQAILLKEKLYRVGSLYNSKRYSEEKGKIDSLALLHRITEEERQLRLIALGREMESCRFLLSRYSSFWASREIKELSDTEREAYDLFIKGDIPNALRVYEKEPVIKKIEEVKGKFALSDVKILHRYAMLCLFTGEKKYRDKALAIYRILAFSDKKSYENAFQYAYALAEQKNMEEAFAEAKRASKLARTPVETVKLYALQMFLNESVGKKKRAAVLRKKLIRDLYRIRDDAEKSSALADLVDIQMFLKGRGNDERVQMYREEIRIGEELPEFTSGCYRTGLSNLYEMLMSLLIREKAYEEMNSYVYKLINIRGKMAEEDESGYEPLRKAMDYTIRWFTLSRQWDKALPLFQQWEIVARNLYEKNPSGYSAFYVESLCFMGRLYAGKNDWLKSDEYYRKIGEVLKKLLVCGKESYFGVLVACERDLASFLYKEKDVEGVQEIIPELLQHGKLLYGSDMLSYTSLLSDVCFLGAEVALVMGDAENALVYYKEAGDLCLLQGEDVSLKTEDYMRILSRLGGIYMYKKEWKTAKDYLETALNGKILERKYGSEDESVHAEIWANLATVNLEMNDKKDAERCYKEALQIYERLFLVDSVGYASYKITVLMNLSSLVFSESRLTESLFYLQEARRLASEYSVIRSSIYVPYRIVSDIYYGVYQIKTGEEREGKALLSLALREAQQYSDNPLIVYVMNLYRAGKVLEK</sequence>
<dbReference type="EMBL" id="JPIU01000025">
    <property type="protein sequence ID" value="KIO46785.1"/>
    <property type="molecule type" value="Genomic_DNA"/>
</dbReference>
<dbReference type="InterPro" id="IPR019734">
    <property type="entry name" value="TPR_rpt"/>
</dbReference>
<dbReference type="Proteomes" id="UP000031980">
    <property type="component" value="Unassembled WGS sequence"/>
</dbReference>